<dbReference type="Proteomes" id="UP000242450">
    <property type="component" value="Chromosome 9"/>
</dbReference>
<sequence>MALRQSRRCGGQGGAWRCVLPASGDQHAGPPCLPLLSPAEATLQGACVPASVTCSCVASSKSQCLFCHSSSRGSSVRTTGIRKVLAHHFGCLLSLPCFEVVDVVNHLAVEINVEKTQFSVVSIDVFFNHTGWGTCGGCGGAHMETDCKIAASQACALPAGASSDCPAAAGGLVSHEESLKGTREQGVIRAKRRGWVHHIFCGERGLPELDQGPLGLRPDLGASLWNIFSARCCFHVRPCLSACSVSSPLALPVRREGPEHTGRQAWHQQGQWGPPPEHSLLVPRVADSPGRALEVESDHDSCCCLRKLLRAWLGKTHRTRFSTQENSGRSLPQAYFPLRFGTDFFQFGSVDGLPPPLPPPSSSPLLGSLRTRTLRKADGAAGEALITFVDKALEVTFLESSLRSLHLTAPLRRVPMSPNLGGNPGGALVSAALSAFPGRRGAVDPGDVPLQTGACDPDPLDHAQLPPLGFPRIPLTPSPPPPYYDLCGVSTAVADGSQSGHRA</sequence>
<organism evidence="1 2">
    <name type="scientific">Cervus elaphus hippelaphus</name>
    <name type="common">European red deer</name>
    <dbReference type="NCBI Taxonomy" id="46360"/>
    <lineage>
        <taxon>Eukaryota</taxon>
        <taxon>Metazoa</taxon>
        <taxon>Chordata</taxon>
        <taxon>Craniata</taxon>
        <taxon>Vertebrata</taxon>
        <taxon>Euteleostomi</taxon>
        <taxon>Mammalia</taxon>
        <taxon>Eutheria</taxon>
        <taxon>Laurasiatheria</taxon>
        <taxon>Artiodactyla</taxon>
        <taxon>Ruminantia</taxon>
        <taxon>Pecora</taxon>
        <taxon>Cervidae</taxon>
        <taxon>Cervinae</taxon>
        <taxon>Cervus</taxon>
    </lineage>
</organism>
<name>A0A212D0S8_CEREH</name>
<keyword evidence="2" id="KW-1185">Reference proteome</keyword>
<evidence type="ECO:0000313" key="2">
    <source>
        <dbReference type="Proteomes" id="UP000242450"/>
    </source>
</evidence>
<dbReference type="EMBL" id="MKHE01000009">
    <property type="protein sequence ID" value="OWK11860.1"/>
    <property type="molecule type" value="Genomic_DNA"/>
</dbReference>
<accession>A0A212D0S8</accession>
<evidence type="ECO:0000313" key="1">
    <source>
        <dbReference type="EMBL" id="OWK11860.1"/>
    </source>
</evidence>
<feature type="non-terminal residue" evidence="1">
    <location>
        <position position="503"/>
    </location>
</feature>
<protein>
    <submittedName>
        <fullName evidence="1">Uncharacterized protein</fullName>
    </submittedName>
</protein>
<dbReference type="AlphaFoldDB" id="A0A212D0S8"/>
<proteinExistence type="predicted"/>
<reference evidence="1 2" key="1">
    <citation type="journal article" date="2018" name="Mol. Genet. Genomics">
        <title>The red deer Cervus elaphus genome CerEla1.0: sequencing, annotating, genes, and chromosomes.</title>
        <authorList>
            <person name="Bana N.A."/>
            <person name="Nyiri A."/>
            <person name="Nagy J."/>
            <person name="Frank K."/>
            <person name="Nagy T."/>
            <person name="Steger V."/>
            <person name="Schiller M."/>
            <person name="Lakatos P."/>
            <person name="Sugar L."/>
            <person name="Horn P."/>
            <person name="Barta E."/>
            <person name="Orosz L."/>
        </authorList>
    </citation>
    <scope>NUCLEOTIDE SEQUENCE [LARGE SCALE GENOMIC DNA]</scope>
    <source>
        <strain evidence="1">Hungarian</strain>
    </source>
</reference>
<comment type="caution">
    <text evidence="1">The sequence shown here is derived from an EMBL/GenBank/DDBJ whole genome shotgun (WGS) entry which is preliminary data.</text>
</comment>
<gene>
    <name evidence="1" type="ORF">Celaphus_00002940</name>
</gene>